<evidence type="ECO:0000256" key="3">
    <source>
        <dbReference type="ARBA" id="ARBA00022723"/>
    </source>
</evidence>
<evidence type="ECO:0000259" key="6">
    <source>
        <dbReference type="Pfam" id="PF00149"/>
    </source>
</evidence>
<gene>
    <name evidence="7" type="ORF">M9B40_03180</name>
</gene>
<evidence type="ECO:0000256" key="5">
    <source>
        <dbReference type="ARBA" id="ARBA00023211"/>
    </source>
</evidence>
<dbReference type="Proteomes" id="UP001056381">
    <property type="component" value="Chromosome"/>
</dbReference>
<keyword evidence="4" id="KW-0472">Membrane</keyword>
<dbReference type="CDD" id="cd07398">
    <property type="entry name" value="MPP_YbbF-LpxH"/>
    <property type="match status" value="1"/>
</dbReference>
<dbReference type="PANTHER" id="PTHR34990:SF2">
    <property type="entry name" value="BLL8164 PROTEIN"/>
    <property type="match status" value="1"/>
</dbReference>
<evidence type="ECO:0000256" key="2">
    <source>
        <dbReference type="ARBA" id="ARBA00022519"/>
    </source>
</evidence>
<feature type="domain" description="Calcineurin-like phosphoesterase" evidence="6">
    <location>
        <begin position="10"/>
        <end position="208"/>
    </location>
</feature>
<dbReference type="Pfam" id="PF00149">
    <property type="entry name" value="Metallophos"/>
    <property type="match status" value="1"/>
</dbReference>
<reference evidence="7" key="1">
    <citation type="submission" date="2022-05" db="EMBL/GenBank/DDBJ databases">
        <title>Single-amplified genomics reveal most streamlined microbe among free-living bacteria.</title>
        <authorList>
            <person name="Roda-Garcia J."/>
            <person name="Haro-Moreno J.M."/>
            <person name="Rodriguez-Valera F."/>
            <person name="Almagro-Moreno S."/>
            <person name="Lopez-Perez M."/>
        </authorList>
    </citation>
    <scope>NUCLEOTIDE SEQUENCE</scope>
    <source>
        <strain evidence="7">TMED112-D2-2</strain>
    </source>
</reference>
<dbReference type="InterPro" id="IPR029052">
    <property type="entry name" value="Metallo-depent_PP-like"/>
</dbReference>
<evidence type="ECO:0000256" key="4">
    <source>
        <dbReference type="ARBA" id="ARBA00023136"/>
    </source>
</evidence>
<dbReference type="GO" id="GO:0008758">
    <property type="term" value="F:UDP-2,3-diacylglucosamine hydrolase activity"/>
    <property type="evidence" value="ECO:0007669"/>
    <property type="project" value="TreeGrafter"/>
</dbReference>
<keyword evidence="8" id="KW-1185">Reference proteome</keyword>
<dbReference type="AlphaFoldDB" id="A0A9Q8X3R5"/>
<accession>A0A9Q8X3R5</accession>
<keyword evidence="3" id="KW-0479">Metal-binding</keyword>
<dbReference type="GO" id="GO:0009245">
    <property type="term" value="P:lipid A biosynthetic process"/>
    <property type="evidence" value="ECO:0007669"/>
    <property type="project" value="TreeGrafter"/>
</dbReference>
<keyword evidence="2" id="KW-0997">Cell inner membrane</keyword>
<evidence type="ECO:0000256" key="1">
    <source>
        <dbReference type="ARBA" id="ARBA00022475"/>
    </source>
</evidence>
<dbReference type="SUPFAM" id="SSF56300">
    <property type="entry name" value="Metallo-dependent phosphatases"/>
    <property type="match status" value="1"/>
</dbReference>
<protein>
    <submittedName>
        <fullName evidence="7">UDP-2,3-diacylglucosamine diphosphatase</fullName>
    </submittedName>
</protein>
<dbReference type="EMBL" id="CP097966">
    <property type="protein sequence ID" value="URQ62746.1"/>
    <property type="molecule type" value="Genomic_DNA"/>
</dbReference>
<keyword evidence="5" id="KW-0464">Manganese</keyword>
<name>A0A9Q8X3R5_9GAMM</name>
<proteinExistence type="predicted"/>
<evidence type="ECO:0000313" key="7">
    <source>
        <dbReference type="EMBL" id="URQ62746.1"/>
    </source>
</evidence>
<dbReference type="Gene3D" id="3.60.21.10">
    <property type="match status" value="1"/>
</dbReference>
<dbReference type="PANTHER" id="PTHR34990">
    <property type="entry name" value="UDP-2,3-DIACYLGLUCOSAMINE HYDROLASE-RELATED"/>
    <property type="match status" value="1"/>
</dbReference>
<dbReference type="InterPro" id="IPR043461">
    <property type="entry name" value="LpxH-like"/>
</dbReference>
<organism evidence="7 8">
    <name type="scientific">SAR86 cluster bacterium</name>
    <dbReference type="NCBI Taxonomy" id="2030880"/>
    <lineage>
        <taxon>Bacteria</taxon>
        <taxon>Pseudomonadati</taxon>
        <taxon>Pseudomonadota</taxon>
        <taxon>Gammaproteobacteria</taxon>
        <taxon>SAR86 cluster</taxon>
    </lineage>
</organism>
<sequence length="256" mass="29693">MDKNNQYNSVFISDVHLGFLGCKAEKLYEFLNKLNCKKLFLVGDIIDFWAMKDNFYWPKEHQKVLDKLKDIKDSGTDVFYITGNHDDPLRSEKDANKFIETDKRFKKILDKANTFKVVDSHIHESQTQGKILIIHGDQFDVVTSNIKWLSKFGGILYEILLKLNRPLSKKLKSLTKKTVNKASNFQLNVQRLCKKENYKGLLCGHTHLPQIKQNSDYIYFNTGDWIEACTAITEDRDGSFELKSFTKAKSVLINKL</sequence>
<dbReference type="GO" id="GO:0046872">
    <property type="term" value="F:metal ion binding"/>
    <property type="evidence" value="ECO:0007669"/>
    <property type="project" value="UniProtKB-KW"/>
</dbReference>
<keyword evidence="1" id="KW-1003">Cell membrane</keyword>
<dbReference type="InterPro" id="IPR004843">
    <property type="entry name" value="Calcineurin-like_PHP"/>
</dbReference>
<evidence type="ECO:0000313" key="8">
    <source>
        <dbReference type="Proteomes" id="UP001056381"/>
    </source>
</evidence>
<dbReference type="GO" id="GO:0016020">
    <property type="term" value="C:membrane"/>
    <property type="evidence" value="ECO:0007669"/>
    <property type="project" value="GOC"/>
</dbReference>